<comment type="pathway">
    <text evidence="2">Siderophore biosynthesis; mycobactin biosynthesis.</text>
</comment>
<evidence type="ECO:0000256" key="5">
    <source>
        <dbReference type="ARBA" id="ARBA00031122"/>
    </source>
</evidence>
<keyword evidence="4" id="KW-0046">Antibiotic resistance</keyword>
<dbReference type="UniPathway" id="UPA00011"/>
<dbReference type="InterPro" id="IPR016181">
    <property type="entry name" value="Acyl_CoA_acyltransferase"/>
</dbReference>
<evidence type="ECO:0000259" key="7">
    <source>
        <dbReference type="PROSITE" id="PS51186"/>
    </source>
</evidence>
<evidence type="ECO:0000256" key="1">
    <source>
        <dbReference type="ARBA" id="ARBA00003818"/>
    </source>
</evidence>
<evidence type="ECO:0000313" key="9">
    <source>
        <dbReference type="Proteomes" id="UP000263377"/>
    </source>
</evidence>
<proteinExistence type="predicted"/>
<dbReference type="PANTHER" id="PTHR31438">
    <property type="entry name" value="LYSINE N-ACYLTRANSFERASE C17G9.06C-RELATED"/>
    <property type="match status" value="1"/>
</dbReference>
<sequence length="381" mass="41015">MVPALPGRGRAADPLAGRPGRHRPGGAPAEQPRPAGRRGLALRRPLPRQPGLLLPGERRRAARRPAARTRRGQRHLPAGRGDRPPLRLLPRHQPRARPDRRPRLPAARRRDGAAGRAAPVPGRPPGRRHRLGAARAAAGRARAALQGQPAHPGQRHGRTGRPGRQPVRVRGHPQPGGGCLMADDGCRVPDGLSGWGAVPTPAGEFRLGPVRLPADLALLAGWMNDPEVDAFWELAGPPEVTERHVRAQLDGDGRSLPCLGLLDGEPMSYWEVYRADLDPLAAHYPARPFDTGVHLLLGPAASRGRGLGAVLLAALAELILRRNPRCERVVAEPDVRNRRSVRAFERAGFRAAAELDLPDKRAALMVRDRADGPAAQAQLPA</sequence>
<feature type="region of interest" description="Disordered" evidence="6">
    <location>
        <begin position="1"/>
        <end position="177"/>
    </location>
</feature>
<reference evidence="8 9" key="1">
    <citation type="submission" date="2018-08" db="EMBL/GenBank/DDBJ databases">
        <title>Diversity &amp; Physiological Properties of Lignin-Decomposing Actinobacteria from Soil.</title>
        <authorList>
            <person name="Roh S.G."/>
            <person name="Kim S.B."/>
        </authorList>
    </citation>
    <scope>NUCLEOTIDE SEQUENCE [LARGE SCALE GENOMIC DNA]</scope>
    <source>
        <strain evidence="8 9">MMS17-GH009</strain>
    </source>
</reference>
<dbReference type="SUPFAM" id="SSF55729">
    <property type="entry name" value="Acyl-CoA N-acyltransferases (Nat)"/>
    <property type="match status" value="1"/>
</dbReference>
<dbReference type="Gene3D" id="3.40.630.30">
    <property type="match status" value="1"/>
</dbReference>
<keyword evidence="9" id="KW-1185">Reference proteome</keyword>
<dbReference type="Proteomes" id="UP000263377">
    <property type="component" value="Unassembled WGS sequence"/>
</dbReference>
<feature type="compositionally biased region" description="Basic residues" evidence="6">
    <location>
        <begin position="153"/>
        <end position="171"/>
    </location>
</feature>
<feature type="compositionally biased region" description="Basic residues" evidence="6">
    <location>
        <begin position="60"/>
        <end position="74"/>
    </location>
</feature>
<dbReference type="GO" id="GO:0019290">
    <property type="term" value="P:siderophore biosynthetic process"/>
    <property type="evidence" value="ECO:0007669"/>
    <property type="project" value="InterPro"/>
</dbReference>
<evidence type="ECO:0000256" key="2">
    <source>
        <dbReference type="ARBA" id="ARBA00005102"/>
    </source>
</evidence>
<dbReference type="AlphaFoldDB" id="A0A373A558"/>
<protein>
    <recommendedName>
        <fullName evidence="3">Lysine N-acyltransferase MbtK</fullName>
    </recommendedName>
    <alternativeName>
        <fullName evidence="5">Mycobactin synthase protein K</fullName>
    </alternativeName>
</protein>
<name>A0A373A558_9ACTN</name>
<organism evidence="8 9">
    <name type="scientific">Kitasatospora xanthocidica</name>
    <dbReference type="NCBI Taxonomy" id="83382"/>
    <lineage>
        <taxon>Bacteria</taxon>
        <taxon>Bacillati</taxon>
        <taxon>Actinomycetota</taxon>
        <taxon>Actinomycetes</taxon>
        <taxon>Kitasatosporales</taxon>
        <taxon>Streptomycetaceae</taxon>
        <taxon>Kitasatospora</taxon>
    </lineage>
</organism>
<feature type="compositionally biased region" description="Low complexity" evidence="6">
    <location>
        <begin position="133"/>
        <end position="150"/>
    </location>
</feature>
<keyword evidence="8" id="KW-0808">Transferase</keyword>
<feature type="compositionally biased region" description="Basic and acidic residues" evidence="6">
    <location>
        <begin position="96"/>
        <end position="113"/>
    </location>
</feature>
<evidence type="ECO:0000313" key="8">
    <source>
        <dbReference type="EMBL" id="RGD63249.1"/>
    </source>
</evidence>
<gene>
    <name evidence="8" type="ORF">DR950_31015</name>
</gene>
<feature type="compositionally biased region" description="Low complexity" evidence="6">
    <location>
        <begin position="25"/>
        <end position="55"/>
    </location>
</feature>
<dbReference type="GO" id="GO:0046677">
    <property type="term" value="P:response to antibiotic"/>
    <property type="evidence" value="ECO:0007669"/>
    <property type="project" value="UniProtKB-KW"/>
</dbReference>
<dbReference type="GO" id="GO:0016410">
    <property type="term" value="F:N-acyltransferase activity"/>
    <property type="evidence" value="ECO:0007669"/>
    <property type="project" value="TreeGrafter"/>
</dbReference>
<evidence type="ECO:0000256" key="4">
    <source>
        <dbReference type="ARBA" id="ARBA00023251"/>
    </source>
</evidence>
<dbReference type="InterPro" id="IPR000182">
    <property type="entry name" value="GNAT_dom"/>
</dbReference>
<dbReference type="EMBL" id="QVIG01000001">
    <property type="protein sequence ID" value="RGD63249.1"/>
    <property type="molecule type" value="Genomic_DNA"/>
</dbReference>
<accession>A0A373A558</accession>
<feature type="domain" description="N-acetyltransferase" evidence="7">
    <location>
        <begin position="205"/>
        <end position="370"/>
    </location>
</feature>
<dbReference type="SMART" id="SM01006">
    <property type="entry name" value="AlcB"/>
    <property type="match status" value="1"/>
</dbReference>
<dbReference type="PROSITE" id="PS51186">
    <property type="entry name" value="GNAT"/>
    <property type="match status" value="1"/>
</dbReference>
<evidence type="ECO:0000256" key="3">
    <source>
        <dbReference type="ARBA" id="ARBA00020586"/>
    </source>
</evidence>
<evidence type="ECO:0000256" key="6">
    <source>
        <dbReference type="SAM" id="MobiDB-lite"/>
    </source>
</evidence>
<comment type="caution">
    <text evidence="8">The sequence shown here is derived from an EMBL/GenBank/DDBJ whole genome shotgun (WGS) entry which is preliminary data.</text>
</comment>
<dbReference type="InterPro" id="IPR019432">
    <property type="entry name" value="Acyltransferase_MbtK/IucB-like"/>
</dbReference>
<dbReference type="PANTHER" id="PTHR31438:SF1">
    <property type="entry name" value="LYSINE N-ACYLTRANSFERASE C17G9.06C-RELATED"/>
    <property type="match status" value="1"/>
</dbReference>
<comment type="function">
    <text evidence="1">Acyltransferase required for the direct transfer of medium- to long-chain fatty acyl moieties from a carrier protein (MbtL) on to the epsilon-amino group of lysine residue in the mycobactin core.</text>
</comment>
<dbReference type="Pfam" id="PF13523">
    <property type="entry name" value="Acetyltransf_8"/>
    <property type="match status" value="1"/>
</dbReference>